<evidence type="ECO:0000259" key="2">
    <source>
        <dbReference type="SMART" id="SM00093"/>
    </source>
</evidence>
<protein>
    <recommendedName>
        <fullName evidence="2">Serpin domain-containing protein</fullName>
    </recommendedName>
</protein>
<dbReference type="CDD" id="cd00172">
    <property type="entry name" value="serpin"/>
    <property type="match status" value="1"/>
</dbReference>
<dbReference type="Gene3D" id="2.30.39.10">
    <property type="entry name" value="Alpha-1-antitrypsin, domain 1"/>
    <property type="match status" value="1"/>
</dbReference>
<proteinExistence type="inferred from homology"/>
<evidence type="ECO:0000313" key="3">
    <source>
        <dbReference type="EMBL" id="AYV81469.1"/>
    </source>
</evidence>
<dbReference type="SUPFAM" id="SSF56574">
    <property type="entry name" value="Serpins"/>
    <property type="match status" value="1"/>
</dbReference>
<sequence>MSAQDKKYEDFFELLKDALSDENNKVRPVVAAAPIEKKSVDVPFVEHYGSNTVFYDLFSKLDKSKSLIYSPLSVEEAFIPFHVSDEKAEPLATIYGENAVECYNSINKLLERSAVVKIANSMWINNSDGFVLLDKFKTDIATLSTIYCLPFDDKLQGIIDKWIEEKTNSMIKNGPKLPVDSELCAIVVNTIFFRGKWISPFRSSSVGPFTKFNRDWIMTDMMSERFMGECGYYEDHLMRAIKLNYHDNFSMIVILDKSNKLICPTESKLWEIFSEMSYAYTVFATIPKFRVEMEENLTALLPEAILGSYNKFGNQPIKIKGVIQKAVIEVNETGTTAAAVTTVCAYACAGSGNERYFNANVPFTYYIVHQPTKKVLFMGSFV</sequence>
<dbReference type="GO" id="GO:0004867">
    <property type="term" value="F:serine-type endopeptidase inhibitor activity"/>
    <property type="evidence" value="ECO:0007669"/>
    <property type="project" value="InterPro"/>
</dbReference>
<reference evidence="3" key="1">
    <citation type="submission" date="2018-10" db="EMBL/GenBank/DDBJ databases">
        <title>Hidden diversity of soil giant viruses.</title>
        <authorList>
            <person name="Schulz F."/>
            <person name="Alteio L."/>
            <person name="Goudeau D."/>
            <person name="Ryan E.M."/>
            <person name="Malmstrom R.R."/>
            <person name="Blanchard J."/>
            <person name="Woyke T."/>
        </authorList>
    </citation>
    <scope>NUCLEOTIDE SEQUENCE</scope>
    <source>
        <strain evidence="3">HAV1</strain>
    </source>
</reference>
<name>A0A3G5A7N9_9VIRU</name>
<dbReference type="PANTHER" id="PTHR11461">
    <property type="entry name" value="SERINE PROTEASE INHIBITOR, SERPIN"/>
    <property type="match status" value="1"/>
</dbReference>
<dbReference type="InterPro" id="IPR023796">
    <property type="entry name" value="Serpin_dom"/>
</dbReference>
<dbReference type="Pfam" id="PF00079">
    <property type="entry name" value="Serpin"/>
    <property type="match status" value="1"/>
</dbReference>
<gene>
    <name evidence="3" type="ORF">Harvfovirus35_18</name>
</gene>
<dbReference type="EMBL" id="MK072277">
    <property type="protein sequence ID" value="AYV81469.1"/>
    <property type="molecule type" value="Genomic_DNA"/>
</dbReference>
<dbReference type="InterPro" id="IPR042185">
    <property type="entry name" value="Serpin_sf_2"/>
</dbReference>
<dbReference type="GO" id="GO:0005615">
    <property type="term" value="C:extracellular space"/>
    <property type="evidence" value="ECO:0007669"/>
    <property type="project" value="InterPro"/>
</dbReference>
<feature type="domain" description="Serpin" evidence="2">
    <location>
        <begin position="52"/>
        <end position="382"/>
    </location>
</feature>
<comment type="similarity">
    <text evidence="1">Belongs to the serpin family.</text>
</comment>
<dbReference type="InterPro" id="IPR000215">
    <property type="entry name" value="Serpin_fam"/>
</dbReference>
<organism evidence="3">
    <name type="scientific">Harvfovirus sp</name>
    <dbReference type="NCBI Taxonomy" id="2487768"/>
    <lineage>
        <taxon>Viruses</taxon>
        <taxon>Varidnaviria</taxon>
        <taxon>Bamfordvirae</taxon>
        <taxon>Nucleocytoviricota</taxon>
        <taxon>Megaviricetes</taxon>
        <taxon>Imitervirales</taxon>
        <taxon>Mimiviridae</taxon>
        <taxon>Klosneuvirinae</taxon>
    </lineage>
</organism>
<dbReference type="InterPro" id="IPR036186">
    <property type="entry name" value="Serpin_sf"/>
</dbReference>
<dbReference type="SMART" id="SM00093">
    <property type="entry name" value="SERPIN"/>
    <property type="match status" value="1"/>
</dbReference>
<dbReference type="InterPro" id="IPR042178">
    <property type="entry name" value="Serpin_sf_1"/>
</dbReference>
<dbReference type="PANTHER" id="PTHR11461:SF211">
    <property type="entry name" value="GH10112P-RELATED"/>
    <property type="match status" value="1"/>
</dbReference>
<evidence type="ECO:0000256" key="1">
    <source>
        <dbReference type="RuleBase" id="RU000411"/>
    </source>
</evidence>
<accession>A0A3G5A7N9</accession>
<dbReference type="Gene3D" id="3.30.497.10">
    <property type="entry name" value="Antithrombin, subunit I, domain 2"/>
    <property type="match status" value="1"/>
</dbReference>